<sequence length="375" mass="40963">MDFDDDAPPDLVDTTINDAPEELRIKVPITIVTGYLGAGKTTLLNYILTAQHGKKIAVIMNEFGDSVDIEKSLTVNKGGEQVEEWLDVGNGCMCCSVKDTGVNAIESLMDKKGAFDYILLETTGLADPGNLAPLFWVDDGLGSTIYLDGIVTLVDAKNILRSLDDPGGEVEGHEDHDDHDGHGPLMTTAHVQISHADVIVINKSDMVSESELSSVRARIESINGLARIHVTERGVVPQLEGFLLDLHAYDQFNEPEASAKGHSHLDPTISTVTIPVSRLRSGQLDDVDSWLRAVLWDSKLPAAEAEYIFEIHRCKGRFVFDNGDVKILQGVREVFEINDASMDTDEETPAEGKIVLIGRNLVGVDFVKSFQQALN</sequence>
<keyword evidence="11" id="KW-1185">Reference proteome</keyword>
<evidence type="ECO:0000259" key="8">
    <source>
        <dbReference type="Pfam" id="PF02492"/>
    </source>
</evidence>
<evidence type="ECO:0000256" key="6">
    <source>
        <dbReference type="ARBA" id="ARBA00034320"/>
    </source>
</evidence>
<evidence type="ECO:0000256" key="1">
    <source>
        <dbReference type="ARBA" id="ARBA00022741"/>
    </source>
</evidence>
<dbReference type="InterPro" id="IPR051316">
    <property type="entry name" value="Zinc-reg_GTPase_activator"/>
</dbReference>
<dbReference type="InterPro" id="IPR036627">
    <property type="entry name" value="CobW-likC_sf"/>
</dbReference>
<dbReference type="InterPro" id="IPR003495">
    <property type="entry name" value="CobW/HypB/UreG_nucleotide-bd"/>
</dbReference>
<dbReference type="PANTHER" id="PTHR13748:SF31">
    <property type="entry name" value="ZINC-REGULATED GTPASE METALLOPROTEIN ACTIVATOR 1A-RELATED"/>
    <property type="match status" value="1"/>
</dbReference>
<keyword evidence="4" id="KW-0342">GTP-binding</keyword>
<dbReference type="PANTHER" id="PTHR13748">
    <property type="entry name" value="COBW-RELATED"/>
    <property type="match status" value="1"/>
</dbReference>
<feature type="domain" description="CobW C-terminal" evidence="9">
    <location>
        <begin position="307"/>
        <end position="373"/>
    </location>
</feature>
<dbReference type="Pfam" id="PF07683">
    <property type="entry name" value="CobW_C"/>
    <property type="match status" value="1"/>
</dbReference>
<evidence type="ECO:0000256" key="5">
    <source>
        <dbReference type="ARBA" id="ARBA00023186"/>
    </source>
</evidence>
<evidence type="ECO:0000313" key="11">
    <source>
        <dbReference type="Proteomes" id="UP000717696"/>
    </source>
</evidence>
<keyword evidence="1" id="KW-0547">Nucleotide-binding</keyword>
<dbReference type="CDD" id="cd03112">
    <property type="entry name" value="CobW-like"/>
    <property type="match status" value="1"/>
</dbReference>
<protein>
    <submittedName>
        <fullName evidence="10">CobW/HypB/UreG, nucleotide-binding domain-containing protein</fullName>
    </submittedName>
</protein>
<dbReference type="Proteomes" id="UP000717696">
    <property type="component" value="Unassembled WGS sequence"/>
</dbReference>
<evidence type="ECO:0000259" key="9">
    <source>
        <dbReference type="Pfam" id="PF07683"/>
    </source>
</evidence>
<evidence type="ECO:0000256" key="2">
    <source>
        <dbReference type="ARBA" id="ARBA00022801"/>
    </source>
</evidence>
<dbReference type="AlphaFoldDB" id="A0A9P9F194"/>
<keyword evidence="5" id="KW-0143">Chaperone</keyword>
<evidence type="ECO:0000256" key="7">
    <source>
        <dbReference type="ARBA" id="ARBA00049117"/>
    </source>
</evidence>
<evidence type="ECO:0000313" key="10">
    <source>
        <dbReference type="EMBL" id="KAH7149954.1"/>
    </source>
</evidence>
<keyword evidence="2" id="KW-0378">Hydrolase</keyword>
<proteinExistence type="inferred from homology"/>
<dbReference type="InterPro" id="IPR027417">
    <property type="entry name" value="P-loop_NTPase"/>
</dbReference>
<dbReference type="SUPFAM" id="SSF90002">
    <property type="entry name" value="Hypothetical protein YjiA, C-terminal domain"/>
    <property type="match status" value="1"/>
</dbReference>
<dbReference type="GO" id="GO:0005525">
    <property type="term" value="F:GTP binding"/>
    <property type="evidence" value="ECO:0007669"/>
    <property type="project" value="UniProtKB-KW"/>
</dbReference>
<feature type="domain" description="CobW/HypB/UreG nucleotide-binding" evidence="8">
    <location>
        <begin position="28"/>
        <end position="228"/>
    </location>
</feature>
<dbReference type="GO" id="GO:0005737">
    <property type="term" value="C:cytoplasm"/>
    <property type="evidence" value="ECO:0007669"/>
    <property type="project" value="TreeGrafter"/>
</dbReference>
<dbReference type="Gene3D" id="3.40.50.300">
    <property type="entry name" value="P-loop containing nucleotide triphosphate hydrolases"/>
    <property type="match status" value="1"/>
</dbReference>
<dbReference type="OrthoDB" id="258627at2759"/>
<gene>
    <name evidence="10" type="ORF">B0J13DRAFT_549175</name>
</gene>
<dbReference type="SUPFAM" id="SSF52540">
    <property type="entry name" value="P-loop containing nucleoside triphosphate hydrolases"/>
    <property type="match status" value="1"/>
</dbReference>
<evidence type="ECO:0000256" key="4">
    <source>
        <dbReference type="ARBA" id="ARBA00023134"/>
    </source>
</evidence>
<keyword evidence="3" id="KW-0862">Zinc</keyword>
<name>A0A9P9F194_9HYPO</name>
<accession>A0A9P9F194</accession>
<dbReference type="EMBL" id="JAGMUU010000006">
    <property type="protein sequence ID" value="KAH7149954.1"/>
    <property type="molecule type" value="Genomic_DNA"/>
</dbReference>
<evidence type="ECO:0000256" key="3">
    <source>
        <dbReference type="ARBA" id="ARBA00022833"/>
    </source>
</evidence>
<dbReference type="Pfam" id="PF02492">
    <property type="entry name" value="cobW"/>
    <property type="match status" value="1"/>
</dbReference>
<dbReference type="Gene3D" id="3.30.1220.10">
    <property type="entry name" value="CobW-like, C-terminal domain"/>
    <property type="match status" value="1"/>
</dbReference>
<comment type="caution">
    <text evidence="10">The sequence shown here is derived from an EMBL/GenBank/DDBJ whole genome shotgun (WGS) entry which is preliminary data.</text>
</comment>
<dbReference type="GO" id="GO:0016787">
    <property type="term" value="F:hydrolase activity"/>
    <property type="evidence" value="ECO:0007669"/>
    <property type="project" value="UniProtKB-KW"/>
</dbReference>
<dbReference type="InterPro" id="IPR011629">
    <property type="entry name" value="CobW-like_C"/>
</dbReference>
<comment type="catalytic activity">
    <reaction evidence="7">
        <text>GTP + H2O = GDP + phosphate + H(+)</text>
        <dbReference type="Rhea" id="RHEA:19669"/>
        <dbReference type="ChEBI" id="CHEBI:15377"/>
        <dbReference type="ChEBI" id="CHEBI:15378"/>
        <dbReference type="ChEBI" id="CHEBI:37565"/>
        <dbReference type="ChEBI" id="CHEBI:43474"/>
        <dbReference type="ChEBI" id="CHEBI:58189"/>
    </reaction>
    <physiologicalReaction direction="left-to-right" evidence="7">
        <dbReference type="Rhea" id="RHEA:19670"/>
    </physiologicalReaction>
</comment>
<comment type="similarity">
    <text evidence="6">Belongs to the SIMIBI class G3E GTPase family. ZNG1 subfamily.</text>
</comment>
<organism evidence="10 11">
    <name type="scientific">Dactylonectria estremocensis</name>
    <dbReference type="NCBI Taxonomy" id="1079267"/>
    <lineage>
        <taxon>Eukaryota</taxon>
        <taxon>Fungi</taxon>
        <taxon>Dikarya</taxon>
        <taxon>Ascomycota</taxon>
        <taxon>Pezizomycotina</taxon>
        <taxon>Sordariomycetes</taxon>
        <taxon>Hypocreomycetidae</taxon>
        <taxon>Hypocreales</taxon>
        <taxon>Nectriaceae</taxon>
        <taxon>Dactylonectria</taxon>
    </lineage>
</organism>
<reference evidence="10" key="1">
    <citation type="journal article" date="2021" name="Nat. Commun.">
        <title>Genetic determinants of endophytism in the Arabidopsis root mycobiome.</title>
        <authorList>
            <person name="Mesny F."/>
            <person name="Miyauchi S."/>
            <person name="Thiergart T."/>
            <person name="Pickel B."/>
            <person name="Atanasova L."/>
            <person name="Karlsson M."/>
            <person name="Huettel B."/>
            <person name="Barry K.W."/>
            <person name="Haridas S."/>
            <person name="Chen C."/>
            <person name="Bauer D."/>
            <person name="Andreopoulos W."/>
            <person name="Pangilinan J."/>
            <person name="LaButti K."/>
            <person name="Riley R."/>
            <person name="Lipzen A."/>
            <person name="Clum A."/>
            <person name="Drula E."/>
            <person name="Henrissat B."/>
            <person name="Kohler A."/>
            <person name="Grigoriev I.V."/>
            <person name="Martin F.M."/>
            <person name="Hacquard S."/>
        </authorList>
    </citation>
    <scope>NUCLEOTIDE SEQUENCE</scope>
    <source>
        <strain evidence="10">MPI-CAGE-AT-0021</strain>
    </source>
</reference>